<name>A0A2U7UGI7_9VIRU</name>
<dbReference type="InterPro" id="IPR001810">
    <property type="entry name" value="F-box_dom"/>
</dbReference>
<sequence>MKRHQNTPQGVVVFGDGAADPRPSQKWQRHGEAGDVDATPLFELLPGELLLFLFRLLGDPAALVSISQTCRRHHALANDPTLWRSLCELRFGPFLLHRGFAAHGKC</sequence>
<dbReference type="GeneID" id="36841980"/>
<dbReference type="Gene3D" id="1.20.1280.50">
    <property type="match status" value="1"/>
</dbReference>
<gene>
    <name evidence="3" type="ORF">pmac_cds_837</name>
</gene>
<organism evidence="3">
    <name type="scientific">Pandoravirus macleodensis</name>
    <dbReference type="NCBI Taxonomy" id="2107707"/>
    <lineage>
        <taxon>Viruses</taxon>
        <taxon>Pandoravirus</taxon>
    </lineage>
</organism>
<proteinExistence type="predicted"/>
<evidence type="ECO:0000256" key="1">
    <source>
        <dbReference type="SAM" id="MobiDB-lite"/>
    </source>
</evidence>
<protein>
    <submittedName>
        <fullName evidence="3">F-box incomplete domain containing protein</fullName>
    </submittedName>
</protein>
<dbReference type="SUPFAM" id="SSF81383">
    <property type="entry name" value="F-box domain"/>
    <property type="match status" value="1"/>
</dbReference>
<evidence type="ECO:0000259" key="2">
    <source>
        <dbReference type="PROSITE" id="PS50181"/>
    </source>
</evidence>
<evidence type="ECO:0000313" key="3">
    <source>
        <dbReference type="EMBL" id="AVK77525.1"/>
    </source>
</evidence>
<feature type="domain" description="F-box" evidence="2">
    <location>
        <begin position="39"/>
        <end position="86"/>
    </location>
</feature>
<dbReference type="Pfam" id="PF12937">
    <property type="entry name" value="F-box-like"/>
    <property type="match status" value="1"/>
</dbReference>
<dbReference type="EMBL" id="MG011691">
    <property type="protein sequence ID" value="AVK77525.1"/>
    <property type="molecule type" value="Genomic_DNA"/>
</dbReference>
<feature type="region of interest" description="Disordered" evidence="1">
    <location>
        <begin position="1"/>
        <end position="32"/>
    </location>
</feature>
<dbReference type="Proteomes" id="UP000249758">
    <property type="component" value="Segment"/>
</dbReference>
<dbReference type="PROSITE" id="PS50181">
    <property type="entry name" value="FBOX"/>
    <property type="match status" value="1"/>
</dbReference>
<dbReference type="RefSeq" id="YP_009481521.1">
    <property type="nucleotide sequence ID" value="NC_037665.1"/>
</dbReference>
<dbReference type="KEGG" id="vg:36841980"/>
<reference evidence="3" key="1">
    <citation type="journal article" date="2018" name="Nat. Commun.">
        <title>Diversity and evolution of the emerging Pandoraviridae family.</title>
        <authorList>
            <person name="Legendre M."/>
            <person name="Fabre E."/>
            <person name="Poirot O."/>
            <person name="Jeudy S."/>
            <person name="Lartigue A."/>
            <person name="Alempic J.M."/>
            <person name="Beucher L."/>
            <person name="Philippe N."/>
            <person name="Bertaux L."/>
            <person name="Christo-Foroux E."/>
            <person name="Labadie K."/>
            <person name="Coute Y."/>
            <person name="Abergel C."/>
            <person name="Claverie J.M."/>
        </authorList>
    </citation>
    <scope>NUCLEOTIDE SEQUENCE [LARGE SCALE GENOMIC DNA]</scope>
    <source>
        <strain evidence="3">Macleodensis</strain>
    </source>
</reference>
<dbReference type="InterPro" id="IPR036047">
    <property type="entry name" value="F-box-like_dom_sf"/>
</dbReference>
<accession>A0A2U7UGI7</accession>